<sequence length="52" mass="5826">MLINSFPIYSSNNNGMNIEGQNNNLKLQLPKEIETSGRYEGTATWNLINGPK</sequence>
<evidence type="ECO:0008006" key="3">
    <source>
        <dbReference type="Google" id="ProtNLM"/>
    </source>
</evidence>
<organism evidence="1 2">
    <name type="scientific">Apilactobacillus apisilvae</name>
    <dbReference type="NCBI Taxonomy" id="2923364"/>
    <lineage>
        <taxon>Bacteria</taxon>
        <taxon>Bacillati</taxon>
        <taxon>Bacillota</taxon>
        <taxon>Bacilli</taxon>
        <taxon>Lactobacillales</taxon>
        <taxon>Lactobacillaceae</taxon>
        <taxon>Apilactobacillus</taxon>
    </lineage>
</organism>
<accession>A0ABY4PFM7</accession>
<dbReference type="RefSeq" id="WP_249510582.1">
    <property type="nucleotide sequence ID" value="NZ_CP093362.1"/>
</dbReference>
<reference evidence="1 2" key="1">
    <citation type="journal article" date="2022" name="Int. J. Syst. Evol. Microbiol.">
        <title>Apilactobacillus apisilvae sp. nov., Nicolia spurrieriana gen. nov. sp. nov., Bombilactobacillus folatiphilus sp. nov. and Bombilactobacillus thymidiniphilus sp. nov., four new lactic acid bacterial isolates from stingless bees Tetragonula carbonaria and Austroplebeia australis.</title>
        <authorList>
            <person name="Oliphant S.A."/>
            <person name="Watson-Haigh N.S."/>
            <person name="Sumby K.M."/>
            <person name="Gardner J."/>
            <person name="Groom S."/>
            <person name="Jiranek V."/>
        </authorList>
    </citation>
    <scope>NUCLEOTIDE SEQUENCE [LARGE SCALE GENOMIC DNA]</scope>
    <source>
        <strain evidence="1 2">SG5_A10</strain>
    </source>
</reference>
<dbReference type="EMBL" id="CP093362">
    <property type="protein sequence ID" value="UQS84596.1"/>
    <property type="molecule type" value="Genomic_DNA"/>
</dbReference>
<keyword evidence="2" id="KW-1185">Reference proteome</keyword>
<protein>
    <recommendedName>
        <fullName evidence="3">WxL domain-containing protein</fullName>
    </recommendedName>
</protein>
<evidence type="ECO:0000313" key="1">
    <source>
        <dbReference type="EMBL" id="UQS84596.1"/>
    </source>
</evidence>
<gene>
    <name evidence="1" type="ORF">MOO46_04915</name>
</gene>
<dbReference type="Proteomes" id="UP000831859">
    <property type="component" value="Chromosome"/>
</dbReference>
<evidence type="ECO:0000313" key="2">
    <source>
        <dbReference type="Proteomes" id="UP000831859"/>
    </source>
</evidence>
<proteinExistence type="predicted"/>
<name>A0ABY4PFM7_9LACO</name>